<protein>
    <submittedName>
        <fullName evidence="3">Cytochrome C</fullName>
    </submittedName>
</protein>
<dbReference type="PANTHER" id="PTHR35038">
    <property type="entry name" value="DISSIMILATORY SULFITE REDUCTASE SIRA"/>
    <property type="match status" value="1"/>
</dbReference>
<feature type="chain" id="PRO_5002139449" evidence="2">
    <location>
        <begin position="34"/>
        <end position="979"/>
    </location>
</feature>
<sequence length="979" mass="101518">MINVYMKWHRGCALAGAAVLSALACAAALFALAGTAAAGTITDCSGCHGMPPVDAPYRNISTGRFMGSHDTHAWLSAGTPNCAICHKMPTTYNHRNNNVDFVSTINNSRLTARYRNLTSFTRTASPSFGTCSNVNCHFEKTTPQNGATPLYLDGGKTIQQKCATCHSAPPADARHAKHAQYYGDVTTACVKCHPDHAAKPGKGAFSHATSAGRRGLAIQFTAFPNTGGSFSGDVSYPLYLYNPSRTGACTNLYCHSPGTKAGSYDPPNQSPDWAGTLGTSCLGCHRGDADSGSPMQTGSHGAHVGVNAAAQIGCVQCHGATVTDSRQIGDLTQHVNKKADISFEAAIGSAGTYGGAAGHVAKDVGTAYGTCRNIYCHSDGATTTPPFNDYAVTWGAADFPTGCTGCHGGQQGSGNVIASNNHRKHVDASYNGGLGTGIGCVECHATTVSGNLTIADKARHVNRFKDYSGPRAGTIAAGTCSNVYCHSSGQRSPAYRTMVPWSDTATTYGCSSCHGASTAGPAGVFVSRFGEPNYNNYSSADRNWFNSHNPKHVRSAGDCSTCHAGTTQNGVSLVPGTTLHVNTQKNVTFNTAVAGGNSPSYNDLSRRCTNVYCHSNGRQTGRAYATPRWGGSAQDCNACHPIAGLGGAHGIHVGGMIPTFYAYTGNHPVGAAYRYGCANCHPMDPVHHIDGHIDLSLSKNDVNAGGLKTKNGATNGSGLNSAGSGLTGTTGASVRCASVYCHSNGYAANLVYAVTPDWYGGSFAGDRCAACHGNSPNSTIAGSSSHYNNRFLGYTGVAGGHQIGIHAMNIYSSPGKRATAGTTGSSSHGNAATATTISCNICHYETVTTARNDDNAVCKTCHYDGNAVGALSGNRAAIADRSKHVNGLVDVAFKPVAVISKAQMRPASFAIATYSSVWKRNGGYKVSGANDSAKQALDTATMWDGGTKTCSNIACHNGQSVKWTDNNGITECVSCHSAM</sequence>
<dbReference type="InterPro" id="IPR010176">
    <property type="entry name" value="C4xCH_C2xCH_motif_GEOSU"/>
</dbReference>
<dbReference type="RefSeq" id="WP_039646558.1">
    <property type="nucleotide sequence ID" value="NZ_JXBL01000001.1"/>
</dbReference>
<dbReference type="EMBL" id="JXBL01000001">
    <property type="protein sequence ID" value="KIE43259.1"/>
    <property type="molecule type" value="Genomic_DNA"/>
</dbReference>
<dbReference type="GO" id="GO:0016491">
    <property type="term" value="F:oxidoreductase activity"/>
    <property type="evidence" value="ECO:0007669"/>
    <property type="project" value="TreeGrafter"/>
</dbReference>
<dbReference type="Gene3D" id="3.90.10.10">
    <property type="entry name" value="Cytochrome C3"/>
    <property type="match status" value="1"/>
</dbReference>
<dbReference type="AlphaFoldDB" id="A0A0C1TR87"/>
<organism evidence="3 4">
    <name type="scientific">Geobacter soli</name>
    <dbReference type="NCBI Taxonomy" id="1510391"/>
    <lineage>
        <taxon>Bacteria</taxon>
        <taxon>Pseudomonadati</taxon>
        <taxon>Thermodesulfobacteriota</taxon>
        <taxon>Desulfuromonadia</taxon>
        <taxon>Geobacterales</taxon>
        <taxon>Geobacteraceae</taxon>
        <taxon>Geobacter</taxon>
    </lineage>
</organism>
<gene>
    <name evidence="3" type="ORF">SE37_11765</name>
</gene>
<comment type="caution">
    <text evidence="3">The sequence shown here is derived from an EMBL/GenBank/DDBJ whole genome shotgun (WGS) entry which is preliminary data.</text>
</comment>
<evidence type="ECO:0000256" key="1">
    <source>
        <dbReference type="ARBA" id="ARBA00022729"/>
    </source>
</evidence>
<feature type="signal peptide" evidence="2">
    <location>
        <begin position="1"/>
        <end position="33"/>
    </location>
</feature>
<accession>A0A0C1TR87</accession>
<dbReference type="Pfam" id="PF09698">
    <property type="entry name" value="GSu_C4xC__C2xCH"/>
    <property type="match status" value="5"/>
</dbReference>
<dbReference type="PROSITE" id="PS51257">
    <property type="entry name" value="PROKAR_LIPOPROTEIN"/>
    <property type="match status" value="1"/>
</dbReference>
<evidence type="ECO:0000313" key="4">
    <source>
        <dbReference type="Proteomes" id="UP000031433"/>
    </source>
</evidence>
<proteinExistence type="predicted"/>
<evidence type="ECO:0000256" key="2">
    <source>
        <dbReference type="SAM" id="SignalP"/>
    </source>
</evidence>
<keyword evidence="4" id="KW-1185">Reference proteome</keyword>
<dbReference type="NCBIfam" id="TIGR01904">
    <property type="entry name" value="GSu_C4xC__C2xCH"/>
    <property type="match status" value="7"/>
</dbReference>
<name>A0A0C1TR87_9BACT</name>
<dbReference type="Proteomes" id="UP000031433">
    <property type="component" value="Unassembled WGS sequence"/>
</dbReference>
<dbReference type="InterPro" id="IPR051829">
    <property type="entry name" value="Multiheme_Cytochr_ET"/>
</dbReference>
<dbReference type="InterPro" id="IPR036280">
    <property type="entry name" value="Multihaem_cyt_sf"/>
</dbReference>
<evidence type="ECO:0000313" key="3">
    <source>
        <dbReference type="EMBL" id="KIE43259.1"/>
    </source>
</evidence>
<reference evidence="3 4" key="1">
    <citation type="submission" date="2015-01" db="EMBL/GenBank/DDBJ databases">
        <title>Genome sequence of the anaerobic bacterium Geobacter soli GSS01, a dissimilatory Fe(III) reducer from soil.</title>
        <authorList>
            <person name="Yang G."/>
            <person name="Zhou S."/>
        </authorList>
    </citation>
    <scope>NUCLEOTIDE SEQUENCE [LARGE SCALE GENOMIC DNA]</scope>
    <source>
        <strain evidence="3 4">GSS01</strain>
    </source>
</reference>
<dbReference type="PANTHER" id="PTHR35038:SF6">
    <property type="entry name" value="SURFACE LOCALIZED DECAHEME CYTOCHROME C LIPOPROTEIN"/>
    <property type="match status" value="1"/>
</dbReference>
<keyword evidence="1 2" id="KW-0732">Signal</keyword>
<dbReference type="SUPFAM" id="SSF48695">
    <property type="entry name" value="Multiheme cytochromes"/>
    <property type="match status" value="4"/>
</dbReference>